<evidence type="ECO:0000256" key="1">
    <source>
        <dbReference type="ARBA" id="ARBA00005043"/>
    </source>
</evidence>
<reference evidence="4 5" key="1">
    <citation type="submission" date="2015-12" db="EMBL/GenBank/DDBJ databases">
        <title>The genome of Folsomia candida.</title>
        <authorList>
            <person name="Faddeeva A."/>
            <person name="Derks M.F."/>
            <person name="Anvar Y."/>
            <person name="Smit S."/>
            <person name="Van Straalen N."/>
            <person name="Roelofs D."/>
        </authorList>
    </citation>
    <scope>NUCLEOTIDE SEQUENCE [LARGE SCALE GENOMIC DNA]</scope>
    <source>
        <strain evidence="4 5">VU population</strain>
        <tissue evidence="4">Whole body</tissue>
    </source>
</reference>
<dbReference type="PANTHER" id="PTHR16184:SF6">
    <property type="entry name" value="ELONGATOR COMPLEX PROTEIN 6"/>
    <property type="match status" value="1"/>
</dbReference>
<accession>A0A226EE91</accession>
<dbReference type="EMBL" id="LNIX01000004">
    <property type="protein sequence ID" value="OXA55842.1"/>
    <property type="molecule type" value="Genomic_DNA"/>
</dbReference>
<keyword evidence="5" id="KW-1185">Reference proteome</keyword>
<dbReference type="Gene3D" id="3.40.50.300">
    <property type="entry name" value="P-loop containing nucleotide triphosphate hydrolases"/>
    <property type="match status" value="1"/>
</dbReference>
<gene>
    <name evidence="4" type="ORF">Fcan01_08777</name>
</gene>
<dbReference type="OrthoDB" id="9995306at2759"/>
<dbReference type="GO" id="GO:0033588">
    <property type="term" value="C:elongator holoenzyme complex"/>
    <property type="evidence" value="ECO:0007669"/>
    <property type="project" value="InterPro"/>
</dbReference>
<dbReference type="InterPro" id="IPR018627">
    <property type="entry name" value="ELP6"/>
</dbReference>
<organism evidence="4 5">
    <name type="scientific">Folsomia candida</name>
    <name type="common">Springtail</name>
    <dbReference type="NCBI Taxonomy" id="158441"/>
    <lineage>
        <taxon>Eukaryota</taxon>
        <taxon>Metazoa</taxon>
        <taxon>Ecdysozoa</taxon>
        <taxon>Arthropoda</taxon>
        <taxon>Hexapoda</taxon>
        <taxon>Collembola</taxon>
        <taxon>Entomobryomorpha</taxon>
        <taxon>Isotomoidea</taxon>
        <taxon>Isotomidae</taxon>
        <taxon>Proisotominae</taxon>
        <taxon>Folsomia</taxon>
    </lineage>
</organism>
<dbReference type="AlphaFoldDB" id="A0A226EE91"/>
<dbReference type="UniPathway" id="UPA00988"/>
<comment type="similarity">
    <text evidence="2">Belongs to the ELP6 family.</text>
</comment>
<dbReference type="Proteomes" id="UP000198287">
    <property type="component" value="Unassembled WGS sequence"/>
</dbReference>
<evidence type="ECO:0000256" key="3">
    <source>
        <dbReference type="ARBA" id="ARBA00020263"/>
    </source>
</evidence>
<evidence type="ECO:0000256" key="2">
    <source>
        <dbReference type="ARBA" id="ARBA00008837"/>
    </source>
</evidence>
<name>A0A226EE91_FOLCA</name>
<comment type="pathway">
    <text evidence="1">tRNA modification; 5-methoxycarbonylmethyl-2-thiouridine-tRNA biosynthesis.</text>
</comment>
<dbReference type="InterPro" id="IPR027417">
    <property type="entry name" value="P-loop_NTPase"/>
</dbReference>
<dbReference type="GO" id="GO:0002098">
    <property type="term" value="P:tRNA wobble uridine modification"/>
    <property type="evidence" value="ECO:0007669"/>
    <property type="project" value="InterPro"/>
</dbReference>
<dbReference type="PANTHER" id="PTHR16184">
    <property type="entry name" value="ELONGATOR COMPLEX PROTEIN 6"/>
    <property type="match status" value="1"/>
</dbReference>
<sequence>MSLLSSLCLPSHTLDTPGTLFVVEQVGQNIDAQFATHFLLRDFINQREQLGVVILVTTTQSGRHWGEIGTKLGWNLGEMKKNGSLRLIDLIEQEWTTISTGDTNYPVDTCDALFDTISASLSDVGAQKQNLIVIEDLSALLYSDFGTEETLIRLVLKLKRLAKERNASILTLVQSSSLSPSSADVEGARFATLLSETLGDAGITVSPLSTGASPQISGHLRVNWRRGGRSDDDKKESAWRPWVKWAQYKLDDRSVKVTFI</sequence>
<evidence type="ECO:0000313" key="4">
    <source>
        <dbReference type="EMBL" id="OXA55842.1"/>
    </source>
</evidence>
<dbReference type="Pfam" id="PF09807">
    <property type="entry name" value="ELP6"/>
    <property type="match status" value="1"/>
</dbReference>
<dbReference type="OMA" id="QCHEDNS"/>
<evidence type="ECO:0000313" key="5">
    <source>
        <dbReference type="Proteomes" id="UP000198287"/>
    </source>
</evidence>
<protein>
    <recommendedName>
        <fullName evidence="3">Elongator complex protein 6</fullName>
    </recommendedName>
</protein>
<comment type="caution">
    <text evidence="4">The sequence shown here is derived from an EMBL/GenBank/DDBJ whole genome shotgun (WGS) entry which is preliminary data.</text>
</comment>
<proteinExistence type="inferred from homology"/>
<dbReference type="STRING" id="158441.A0A226EE91"/>